<dbReference type="EMBL" id="GL377685">
    <property type="protein sequence ID" value="EFJ07453.1"/>
    <property type="molecule type" value="Genomic_DNA"/>
</dbReference>
<feature type="domain" description="DM2" evidence="1">
    <location>
        <begin position="204"/>
        <end position="282"/>
    </location>
</feature>
<evidence type="ECO:0000313" key="3">
    <source>
        <dbReference type="Proteomes" id="UP000001514"/>
    </source>
</evidence>
<dbReference type="SMART" id="SM00151">
    <property type="entry name" value="SWIB"/>
    <property type="match status" value="2"/>
</dbReference>
<dbReference type="STRING" id="88036.D8T7F4"/>
<dbReference type="KEGG" id="smo:SELMODRAFT_429825"/>
<reference evidence="2 3" key="1">
    <citation type="journal article" date="2011" name="Science">
        <title>The Selaginella genome identifies genetic changes associated with the evolution of vascular plants.</title>
        <authorList>
            <person name="Banks J.A."/>
            <person name="Nishiyama T."/>
            <person name="Hasebe M."/>
            <person name="Bowman J.L."/>
            <person name="Gribskov M."/>
            <person name="dePamphilis C."/>
            <person name="Albert V.A."/>
            <person name="Aono N."/>
            <person name="Aoyama T."/>
            <person name="Ambrose B.A."/>
            <person name="Ashton N.W."/>
            <person name="Axtell M.J."/>
            <person name="Barker E."/>
            <person name="Barker M.S."/>
            <person name="Bennetzen J.L."/>
            <person name="Bonawitz N.D."/>
            <person name="Chapple C."/>
            <person name="Cheng C."/>
            <person name="Correa L.G."/>
            <person name="Dacre M."/>
            <person name="DeBarry J."/>
            <person name="Dreyer I."/>
            <person name="Elias M."/>
            <person name="Engstrom E.M."/>
            <person name="Estelle M."/>
            <person name="Feng L."/>
            <person name="Finet C."/>
            <person name="Floyd S.K."/>
            <person name="Frommer W.B."/>
            <person name="Fujita T."/>
            <person name="Gramzow L."/>
            <person name="Gutensohn M."/>
            <person name="Harholt J."/>
            <person name="Hattori M."/>
            <person name="Heyl A."/>
            <person name="Hirai T."/>
            <person name="Hiwatashi Y."/>
            <person name="Ishikawa M."/>
            <person name="Iwata M."/>
            <person name="Karol K.G."/>
            <person name="Koehler B."/>
            <person name="Kolukisaoglu U."/>
            <person name="Kubo M."/>
            <person name="Kurata T."/>
            <person name="Lalonde S."/>
            <person name="Li K."/>
            <person name="Li Y."/>
            <person name="Litt A."/>
            <person name="Lyons E."/>
            <person name="Manning G."/>
            <person name="Maruyama T."/>
            <person name="Michael T.P."/>
            <person name="Mikami K."/>
            <person name="Miyazaki S."/>
            <person name="Morinaga S."/>
            <person name="Murata T."/>
            <person name="Mueller-Roeber B."/>
            <person name="Nelson D.R."/>
            <person name="Obara M."/>
            <person name="Oguri Y."/>
            <person name="Olmstead R.G."/>
            <person name="Onodera N."/>
            <person name="Petersen B.L."/>
            <person name="Pils B."/>
            <person name="Prigge M."/>
            <person name="Rensing S.A."/>
            <person name="Riano-Pachon D.M."/>
            <person name="Roberts A.W."/>
            <person name="Sato Y."/>
            <person name="Scheller H.V."/>
            <person name="Schulz B."/>
            <person name="Schulz C."/>
            <person name="Shakirov E.V."/>
            <person name="Shibagaki N."/>
            <person name="Shinohara N."/>
            <person name="Shippen D.E."/>
            <person name="Soerensen I."/>
            <person name="Sotooka R."/>
            <person name="Sugimoto N."/>
            <person name="Sugita M."/>
            <person name="Sumikawa N."/>
            <person name="Tanurdzic M."/>
            <person name="Theissen G."/>
            <person name="Ulvskov P."/>
            <person name="Wakazuki S."/>
            <person name="Weng J.K."/>
            <person name="Willats W.W."/>
            <person name="Wipf D."/>
            <person name="Wolf P.G."/>
            <person name="Yang L."/>
            <person name="Zimmer A.D."/>
            <person name="Zhu Q."/>
            <person name="Mitros T."/>
            <person name="Hellsten U."/>
            <person name="Loque D."/>
            <person name="Otillar R."/>
            <person name="Salamov A."/>
            <person name="Schmutz J."/>
            <person name="Shapiro H."/>
            <person name="Lindquist E."/>
            <person name="Lucas S."/>
            <person name="Rokhsar D."/>
            <person name="Grigoriev I.V."/>
        </authorList>
    </citation>
    <scope>NUCLEOTIDE SEQUENCE [LARGE SCALE GENOMIC DNA]</scope>
</reference>
<dbReference type="eggNOG" id="KOG1946">
    <property type="taxonomic scope" value="Eukaryota"/>
</dbReference>
<accession>D8T7F4</accession>
<gene>
    <name evidence="2" type="ORF">SELMODRAFT_429825</name>
</gene>
<dbReference type="Gene3D" id="1.10.245.10">
    <property type="entry name" value="SWIB/MDM2 domain"/>
    <property type="match status" value="2"/>
</dbReference>
<dbReference type="GO" id="GO:0005634">
    <property type="term" value="C:nucleus"/>
    <property type="evidence" value="ECO:0000318"/>
    <property type="project" value="GO_Central"/>
</dbReference>
<dbReference type="PANTHER" id="PTHR13844">
    <property type="entry name" value="SWI/SNF-RELATED MATRIX-ASSOCIATED ACTIN-DEPENDENT REGULATOR OF CHROMATIN SUBFAMILY D"/>
    <property type="match status" value="1"/>
</dbReference>
<dbReference type="PROSITE" id="PS51925">
    <property type="entry name" value="SWIB_MDM2"/>
    <property type="match status" value="2"/>
</dbReference>
<dbReference type="OrthoDB" id="10251073at2759"/>
<dbReference type="InterPro" id="IPR036885">
    <property type="entry name" value="SWIB_MDM2_dom_sf"/>
</dbReference>
<evidence type="ECO:0000259" key="1">
    <source>
        <dbReference type="PROSITE" id="PS51925"/>
    </source>
</evidence>
<proteinExistence type="predicted"/>
<name>D8T7F4_SELML</name>
<dbReference type="HOGENOM" id="CLU_954433_0_0_1"/>
<dbReference type="SUPFAM" id="SSF47592">
    <property type="entry name" value="SWIB/MDM2 domain"/>
    <property type="match status" value="2"/>
</dbReference>
<dbReference type="Gramene" id="EFJ07453">
    <property type="protein sequence ID" value="EFJ07453"/>
    <property type="gene ID" value="SELMODRAFT_429825"/>
</dbReference>
<feature type="domain" description="DM2" evidence="1">
    <location>
        <begin position="99"/>
        <end position="177"/>
    </location>
</feature>
<sequence>MGRPPLSKDVPTNSQLRKRVKAAIFGGDPAFVTTKAIRKALEKEFGAGKVKPKEVARLAKLYFKKKIRLDESKRALDEKIQDTLQSNRKSQAGAPGNNSFLKAFRLSPELRAVTGHHILRRHEAVQCLWRYIRDNNLQDPSDRKMILCAGNKLFDVFKVDSINMFTINKVLQDHLLPLEEGYEDIDMPKKKKLDRSDDRPRRSNFLTPYPISEALQSFLGTDRTTMSRAEAVDRVWEYILDKDLQEPGNHNVMCDDKLRELFKKSHCSHSKVSQLVNRHFVDDSSEQDEVPS</sequence>
<evidence type="ECO:0000313" key="2">
    <source>
        <dbReference type="EMBL" id="EFJ07453.1"/>
    </source>
</evidence>
<dbReference type="InterPro" id="IPR019835">
    <property type="entry name" value="SWIB_domain"/>
</dbReference>
<protein>
    <recommendedName>
        <fullName evidence="1">DM2 domain-containing protein</fullName>
    </recommendedName>
</protein>
<dbReference type="AlphaFoldDB" id="D8T7F4"/>
<keyword evidence="3" id="KW-1185">Reference proteome</keyword>
<dbReference type="Pfam" id="PF02201">
    <property type="entry name" value="SWIB"/>
    <property type="match status" value="2"/>
</dbReference>
<dbReference type="Proteomes" id="UP000001514">
    <property type="component" value="Unassembled WGS sequence"/>
</dbReference>
<organism evidence="3">
    <name type="scientific">Selaginella moellendorffii</name>
    <name type="common">Spikemoss</name>
    <dbReference type="NCBI Taxonomy" id="88036"/>
    <lineage>
        <taxon>Eukaryota</taxon>
        <taxon>Viridiplantae</taxon>
        <taxon>Streptophyta</taxon>
        <taxon>Embryophyta</taxon>
        <taxon>Tracheophyta</taxon>
        <taxon>Lycopodiopsida</taxon>
        <taxon>Selaginellales</taxon>
        <taxon>Selaginellaceae</taxon>
        <taxon>Selaginella</taxon>
    </lineage>
</organism>
<dbReference type="InParanoid" id="D8T7F4"/>
<dbReference type="InterPro" id="IPR003121">
    <property type="entry name" value="SWIB_MDM2_domain"/>
</dbReference>
<dbReference type="CDD" id="cd10567">
    <property type="entry name" value="SWIB-MDM2_like"/>
    <property type="match status" value="2"/>
</dbReference>